<keyword evidence="1" id="KW-1133">Transmembrane helix</keyword>
<gene>
    <name evidence="2" type="ORF">CleRT_11440</name>
</gene>
<keyword evidence="1" id="KW-0812">Transmembrane</keyword>
<protein>
    <submittedName>
        <fullName evidence="2">Uncharacterized protein</fullName>
    </submittedName>
</protein>
<name>A0ABM5UV19_9COXI</name>
<organism evidence="2 3">
    <name type="scientific">Candidatus Coxiella mudrowiae</name>
    <dbReference type="NCBI Taxonomy" id="2054173"/>
    <lineage>
        <taxon>Bacteria</taxon>
        <taxon>Pseudomonadati</taxon>
        <taxon>Pseudomonadota</taxon>
        <taxon>Gammaproteobacteria</taxon>
        <taxon>Legionellales</taxon>
        <taxon>Coxiellaceae</taxon>
        <taxon>Coxiella</taxon>
    </lineage>
</organism>
<proteinExistence type="predicted"/>
<accession>A0ABM5UV19</accession>
<keyword evidence="1" id="KW-0472">Membrane</keyword>
<reference evidence="2 3" key="1">
    <citation type="journal article" date="2015" name="Genome Biol. Evol.">
        <title>Distinctive Genome Reduction Rates Revealed by Genomic Analyses of Two Coxiella-Like Endosymbionts in Ticks.</title>
        <authorList>
            <person name="Gottlieb Y."/>
            <person name="Lalzar I."/>
            <person name="Klasson L."/>
        </authorList>
    </citation>
    <scope>NUCLEOTIDE SEQUENCE [LARGE SCALE GENOMIC DNA]</scope>
    <source>
        <strain evidence="2 3">CRt</strain>
    </source>
</reference>
<dbReference type="RefSeq" id="WP_048875428.1">
    <property type="nucleotide sequence ID" value="NZ_CP011126.1"/>
</dbReference>
<keyword evidence="3" id="KW-1185">Reference proteome</keyword>
<evidence type="ECO:0000313" key="2">
    <source>
        <dbReference type="EMBL" id="AKQ33787.1"/>
    </source>
</evidence>
<feature type="transmembrane region" description="Helical" evidence="1">
    <location>
        <begin position="97"/>
        <end position="122"/>
    </location>
</feature>
<feature type="transmembrane region" description="Helical" evidence="1">
    <location>
        <begin position="50"/>
        <end position="69"/>
    </location>
</feature>
<sequence>MVSHMMIRGNMSITGCIPYDWAYSARKGDDQETQLKLDNMMKILYMLKKLLEIGIVYLVNPIVMVPYYLTKNFYLDFSVKWNETSNAMLPTRVRFSLFSRLSVVANVLLKYISGGSVVINVLNEQEKGLLKIKKMNYGVKHEIIY</sequence>
<dbReference type="EMBL" id="CP011126">
    <property type="protein sequence ID" value="AKQ33787.1"/>
    <property type="molecule type" value="Genomic_DNA"/>
</dbReference>
<dbReference type="Proteomes" id="UP000063965">
    <property type="component" value="Chromosome"/>
</dbReference>
<evidence type="ECO:0000256" key="1">
    <source>
        <dbReference type="SAM" id="Phobius"/>
    </source>
</evidence>
<evidence type="ECO:0000313" key="3">
    <source>
        <dbReference type="Proteomes" id="UP000063965"/>
    </source>
</evidence>